<keyword evidence="7" id="KW-1185">Reference proteome</keyword>
<accession>A0A2S7X1S1</accession>
<evidence type="ECO:0000313" key="4">
    <source>
        <dbReference type="EMBL" id="PQJ87942.1"/>
    </source>
</evidence>
<dbReference type="EMBL" id="BSOU01000001">
    <property type="protein sequence ID" value="GLR73586.1"/>
    <property type="molecule type" value="Genomic_DNA"/>
</dbReference>
<reference evidence="7" key="3">
    <citation type="journal article" date="2019" name="Int. J. Syst. Evol. Microbiol.">
        <title>The Global Catalogue of Microorganisms (GCM) 10K type strain sequencing project: providing services to taxonomists for standard genome sequencing and annotation.</title>
        <authorList>
            <consortium name="The Broad Institute Genomics Platform"/>
            <consortium name="The Broad Institute Genome Sequencing Center for Infectious Disease"/>
            <person name="Wu L."/>
            <person name="Ma J."/>
        </authorList>
    </citation>
    <scope>NUCLEOTIDE SEQUENCE [LARGE SCALE GENOMIC DNA]</scope>
    <source>
        <strain evidence="7">NBRC 105001</strain>
    </source>
</reference>
<sequence>MPTRKSITDILVPTILISLSSSLVNADTAVTPMKIYAQAPLHSNTLSTELRSAFAMQEDSVELFATGTIASVWAHSDSFNLDYYQNQVITGAQWQLTPKVKAELKYQYSYAGNNGLDSFVHGFHDFFGIGQNGRDEVENDRFNISVPKYGVEINDFEGETLSSALHSYLEYQVFSNQHNAISLGASLYFNHVNSGSFKRDSFEQGLQANYSFSYEKHALFSTVGVTFRDNNAADNIPYKNSTFAFSAGYGYAITPSHHIVTSYHIYEGSVDDGEDYSEPSNEFVLGYRYLLEKASFELSVIENAVNMDNSTDIAFTFGVRYVL</sequence>
<name>A0A2S7X1S1_9GAMM</name>
<evidence type="ECO:0000313" key="2">
    <source>
        <dbReference type="EMBL" id="GLR73586.1"/>
    </source>
</evidence>
<evidence type="ECO:0008006" key="8">
    <source>
        <dbReference type="Google" id="ProtNLM"/>
    </source>
</evidence>
<dbReference type="AlphaFoldDB" id="A0A2S7X1S1"/>
<evidence type="ECO:0000313" key="5">
    <source>
        <dbReference type="Proteomes" id="UP000239263"/>
    </source>
</evidence>
<proteinExistence type="predicted"/>
<evidence type="ECO:0000313" key="3">
    <source>
        <dbReference type="EMBL" id="PQJ84156.1"/>
    </source>
</evidence>
<evidence type="ECO:0000313" key="7">
    <source>
        <dbReference type="Proteomes" id="UP001156660"/>
    </source>
</evidence>
<dbReference type="SUPFAM" id="SSF56935">
    <property type="entry name" value="Porins"/>
    <property type="match status" value="1"/>
</dbReference>
<dbReference type="Proteomes" id="UP000239263">
    <property type="component" value="Unassembled WGS sequence"/>
</dbReference>
<dbReference type="RefSeq" id="WP_061003956.1">
    <property type="nucleotide sequence ID" value="NZ_BSOU01000001.1"/>
</dbReference>
<comment type="caution">
    <text evidence="3">The sequence shown here is derived from an EMBL/GenBank/DDBJ whole genome shotgun (WGS) entry which is preliminary data.</text>
</comment>
<reference evidence="2" key="1">
    <citation type="journal article" date="2014" name="Int. J. Syst. Evol. Microbiol.">
        <title>Complete genome of a new Firmicutes species belonging to the dominant human colonic microbiota ('Ruminococcus bicirculans') reveals two chromosomes and a selective capacity to utilize plant glucans.</title>
        <authorList>
            <consortium name="NISC Comparative Sequencing Program"/>
            <person name="Wegmann U."/>
            <person name="Louis P."/>
            <person name="Goesmann A."/>
            <person name="Henrissat B."/>
            <person name="Duncan S.H."/>
            <person name="Flint H.J."/>
        </authorList>
    </citation>
    <scope>NUCLEOTIDE SEQUENCE</scope>
    <source>
        <strain evidence="2">NBRC 105001</strain>
    </source>
</reference>
<dbReference type="Proteomes" id="UP000239273">
    <property type="component" value="Unassembled WGS sequence"/>
</dbReference>
<protein>
    <recommendedName>
        <fullName evidence="8">DUF3187 family protein</fullName>
    </recommendedName>
</protein>
<feature type="signal peptide" evidence="1">
    <location>
        <begin position="1"/>
        <end position="26"/>
    </location>
</feature>
<dbReference type="OrthoDB" id="5852241at2"/>
<dbReference type="InterPro" id="IPR021523">
    <property type="entry name" value="DUF3187"/>
</dbReference>
<evidence type="ECO:0000313" key="6">
    <source>
        <dbReference type="Proteomes" id="UP000239273"/>
    </source>
</evidence>
<dbReference type="Pfam" id="PF11383">
    <property type="entry name" value="DUF3187"/>
    <property type="match status" value="1"/>
</dbReference>
<gene>
    <name evidence="3" type="ORF">BTO22_11400</name>
    <name evidence="4" type="ORF">BTO23_17840</name>
    <name evidence="2" type="ORF">GCM10007855_04590</name>
</gene>
<keyword evidence="1" id="KW-0732">Signal</keyword>
<reference evidence="2" key="4">
    <citation type="submission" date="2023-01" db="EMBL/GenBank/DDBJ databases">
        <title>Draft genome sequence of Aliivibrio sifiae strain NBRC 105001.</title>
        <authorList>
            <person name="Sun Q."/>
            <person name="Mori K."/>
        </authorList>
    </citation>
    <scope>NUCLEOTIDE SEQUENCE</scope>
    <source>
        <strain evidence="2">NBRC 105001</strain>
    </source>
</reference>
<evidence type="ECO:0000256" key="1">
    <source>
        <dbReference type="SAM" id="SignalP"/>
    </source>
</evidence>
<dbReference type="Proteomes" id="UP001156660">
    <property type="component" value="Unassembled WGS sequence"/>
</dbReference>
<organism evidence="3 5">
    <name type="scientific">Aliivibrio sifiae</name>
    <dbReference type="NCBI Taxonomy" id="566293"/>
    <lineage>
        <taxon>Bacteria</taxon>
        <taxon>Pseudomonadati</taxon>
        <taxon>Pseudomonadota</taxon>
        <taxon>Gammaproteobacteria</taxon>
        <taxon>Vibrionales</taxon>
        <taxon>Vibrionaceae</taxon>
        <taxon>Aliivibrio</taxon>
    </lineage>
</organism>
<dbReference type="EMBL" id="MSCO01000002">
    <property type="protein sequence ID" value="PQJ84156.1"/>
    <property type="molecule type" value="Genomic_DNA"/>
</dbReference>
<reference evidence="5 6" key="2">
    <citation type="submission" date="2016-12" db="EMBL/GenBank/DDBJ databases">
        <title>Diversity of luminous bacteria.</title>
        <authorList>
            <person name="Yoshizawa S."/>
            <person name="Kogure K."/>
        </authorList>
    </citation>
    <scope>NUCLEOTIDE SEQUENCE [LARGE SCALE GENOMIC DNA]</scope>
    <source>
        <strain evidence="3 5">ATCC 33715</strain>
        <strain evidence="4 6">NBRC 105001</strain>
    </source>
</reference>
<dbReference type="EMBL" id="MSCP01000002">
    <property type="protein sequence ID" value="PQJ87942.1"/>
    <property type="molecule type" value="Genomic_DNA"/>
</dbReference>
<feature type="chain" id="PRO_5044580325" description="DUF3187 family protein" evidence="1">
    <location>
        <begin position="27"/>
        <end position="323"/>
    </location>
</feature>